<keyword evidence="1" id="KW-1133">Transmembrane helix</keyword>
<feature type="transmembrane region" description="Helical" evidence="1">
    <location>
        <begin position="89"/>
        <end position="109"/>
    </location>
</feature>
<organism evidence="2 3">
    <name type="scientific">Bailinhaonella thermotolerans</name>
    <dbReference type="NCBI Taxonomy" id="1070861"/>
    <lineage>
        <taxon>Bacteria</taxon>
        <taxon>Bacillati</taxon>
        <taxon>Actinomycetota</taxon>
        <taxon>Actinomycetes</taxon>
        <taxon>Streptosporangiales</taxon>
        <taxon>Streptosporangiaceae</taxon>
        <taxon>Bailinhaonella</taxon>
    </lineage>
</organism>
<dbReference type="Proteomes" id="UP000265768">
    <property type="component" value="Unassembled WGS sequence"/>
</dbReference>
<keyword evidence="1" id="KW-0812">Transmembrane</keyword>
<evidence type="ECO:0000256" key="1">
    <source>
        <dbReference type="SAM" id="Phobius"/>
    </source>
</evidence>
<keyword evidence="1" id="KW-0472">Membrane</keyword>
<keyword evidence="3" id="KW-1185">Reference proteome</keyword>
<accession>A0A3A4BT40</accession>
<comment type="caution">
    <text evidence="2">The sequence shown here is derived from an EMBL/GenBank/DDBJ whole genome shotgun (WGS) entry which is preliminary data.</text>
</comment>
<evidence type="ECO:0000313" key="3">
    <source>
        <dbReference type="Proteomes" id="UP000265768"/>
    </source>
</evidence>
<protein>
    <submittedName>
        <fullName evidence="2">Uncharacterized protein</fullName>
    </submittedName>
</protein>
<name>A0A3A4BT40_9ACTN</name>
<evidence type="ECO:0000313" key="2">
    <source>
        <dbReference type="EMBL" id="RJL34476.1"/>
    </source>
</evidence>
<dbReference type="AlphaFoldDB" id="A0A3A4BT40"/>
<dbReference type="RefSeq" id="WP_119925779.1">
    <property type="nucleotide sequence ID" value="NZ_QZEY01000002.1"/>
</dbReference>
<feature type="transmembrane region" description="Helical" evidence="1">
    <location>
        <begin position="121"/>
        <end position="138"/>
    </location>
</feature>
<proteinExistence type="predicted"/>
<feature type="transmembrane region" description="Helical" evidence="1">
    <location>
        <begin position="57"/>
        <end position="77"/>
    </location>
</feature>
<reference evidence="2 3" key="1">
    <citation type="submission" date="2018-09" db="EMBL/GenBank/DDBJ databases">
        <title>YIM 75507 draft genome.</title>
        <authorList>
            <person name="Tang S."/>
            <person name="Feng Y."/>
        </authorList>
    </citation>
    <scope>NUCLEOTIDE SEQUENCE [LARGE SCALE GENOMIC DNA]</scope>
    <source>
        <strain evidence="2 3">YIM 75507</strain>
    </source>
</reference>
<sequence length="150" mass="15207">MADSGGFRRWPAYAVAALFLAYAAGKAVYAARGLLGFPGGPPVSAGEEAAYFLDASVAQWLASASGVLGAGVAVATVTPRGRRAPRRPMLAALGVVLLAVLGGGGVMAVDAFAGLGVGWRWYHGLLGLAAIGLTLEMSRSYARATRRATG</sequence>
<gene>
    <name evidence="2" type="ORF">D5H75_08645</name>
</gene>
<dbReference type="EMBL" id="QZEY01000002">
    <property type="protein sequence ID" value="RJL34476.1"/>
    <property type="molecule type" value="Genomic_DNA"/>
</dbReference>